<keyword evidence="5" id="KW-0276">Fatty acid metabolism</keyword>
<keyword evidence="5" id="KW-0444">Lipid biosynthesis</keyword>
<dbReference type="InterPro" id="IPR011284">
    <property type="entry name" value="3oxo_ACP_reduc"/>
</dbReference>
<accession>A0AAT9GA44</accession>
<evidence type="ECO:0000256" key="1">
    <source>
        <dbReference type="ARBA" id="ARBA00006484"/>
    </source>
</evidence>
<organism evidence="6">
    <name type="scientific">Candidatus Tisiphia endosymbiont of Sergentomyia squamirostris</name>
    <dbReference type="NCBI Taxonomy" id="3113639"/>
    <lineage>
        <taxon>Bacteria</taxon>
        <taxon>Pseudomonadati</taxon>
        <taxon>Pseudomonadota</taxon>
        <taxon>Alphaproteobacteria</taxon>
        <taxon>Rickettsiales</taxon>
        <taxon>Rickettsiaceae</taxon>
        <taxon>Rickettsieae</taxon>
        <taxon>Candidatus Tisiphia</taxon>
    </lineage>
</organism>
<evidence type="ECO:0000256" key="4">
    <source>
        <dbReference type="PIRSR" id="PIRSR611284-2"/>
    </source>
</evidence>
<dbReference type="FunFam" id="3.40.50.720:FF:000173">
    <property type="entry name" value="3-oxoacyl-[acyl-carrier protein] reductase"/>
    <property type="match status" value="1"/>
</dbReference>
<dbReference type="SUPFAM" id="SSF51735">
    <property type="entry name" value="NAD(P)-binding Rossmann-fold domains"/>
    <property type="match status" value="1"/>
</dbReference>
<dbReference type="InterPro" id="IPR002347">
    <property type="entry name" value="SDR_fam"/>
</dbReference>
<evidence type="ECO:0000256" key="2">
    <source>
        <dbReference type="ARBA" id="ARBA00023002"/>
    </source>
</evidence>
<dbReference type="PANTHER" id="PTHR42879">
    <property type="entry name" value="3-OXOACYL-(ACYL-CARRIER-PROTEIN) REDUCTASE"/>
    <property type="match status" value="1"/>
</dbReference>
<protein>
    <recommendedName>
        <fullName evidence="5">3-oxoacyl-[acyl-carrier-protein] reductase</fullName>
        <ecNumber evidence="5">1.1.1.100</ecNumber>
    </recommendedName>
</protein>
<dbReference type="PROSITE" id="PS00061">
    <property type="entry name" value="ADH_SHORT"/>
    <property type="match status" value="1"/>
</dbReference>
<name>A0AAT9GA44_9RICK</name>
<dbReference type="EC" id="1.1.1.100" evidence="5"/>
<dbReference type="CDD" id="cd05333">
    <property type="entry name" value="BKR_SDR_c"/>
    <property type="match status" value="1"/>
</dbReference>
<dbReference type="NCBIfam" id="NF004199">
    <property type="entry name" value="PRK05653.1-4"/>
    <property type="match status" value="1"/>
</dbReference>
<keyword evidence="5" id="KW-0275">Fatty acid biosynthesis</keyword>
<evidence type="ECO:0000256" key="3">
    <source>
        <dbReference type="PIRSR" id="PIRSR611284-1"/>
    </source>
</evidence>
<evidence type="ECO:0000313" key="6">
    <source>
        <dbReference type="EMBL" id="BFD46566.1"/>
    </source>
</evidence>
<comment type="subunit">
    <text evidence="5">Homotetramer.</text>
</comment>
<sequence length="241" mass="25799">MIDLTAKKSLITGASGTIGGSIAKLFHSLGSHVIISGSNQEKLQELANNLKDNYTIVPCNLANIDECTNLVSSLEQIDILVCNAGITKDMLAIKMSNEMFDQVIDINLKASFILNREAIKKMMKTRYGRIINISSVVAVSGNPGQANYCASKAGLIGMTKSLAIEVASRGITINAVSPGFIKSNMTDKLNEAQKEAIMQKIPLRTFGEAEDVANVVAFLASDKASYITGQTIHVNGGMLMI</sequence>
<feature type="binding site" evidence="4">
    <location>
        <begin position="148"/>
        <end position="152"/>
    </location>
    <ligand>
        <name>NADP(+)</name>
        <dbReference type="ChEBI" id="CHEBI:58349"/>
    </ligand>
</feature>
<dbReference type="InterPro" id="IPR050259">
    <property type="entry name" value="SDR"/>
</dbReference>
<keyword evidence="2 5" id="KW-0560">Oxidoreductase</keyword>
<dbReference type="AlphaFoldDB" id="A0AAT9GA44"/>
<dbReference type="NCBIfam" id="TIGR01830">
    <property type="entry name" value="3oxo_ACP_reduc"/>
    <property type="match status" value="1"/>
</dbReference>
<comment type="similarity">
    <text evidence="1 5">Belongs to the short-chain dehydrogenases/reductases (SDR) family.</text>
</comment>
<proteinExistence type="inferred from homology"/>
<dbReference type="GO" id="GO:0004316">
    <property type="term" value="F:3-oxoacyl-[acyl-carrier-protein] reductase (NADPH) activity"/>
    <property type="evidence" value="ECO:0007669"/>
    <property type="project" value="UniProtKB-UniRule"/>
</dbReference>
<dbReference type="PRINTS" id="PR00080">
    <property type="entry name" value="SDRFAMILY"/>
</dbReference>
<dbReference type="PANTHER" id="PTHR42879:SF2">
    <property type="entry name" value="3-OXOACYL-[ACYL-CARRIER-PROTEIN] REDUCTASE FABG"/>
    <property type="match status" value="1"/>
</dbReference>
<dbReference type="InterPro" id="IPR036291">
    <property type="entry name" value="NAD(P)-bd_dom_sf"/>
</dbReference>
<feature type="binding site" evidence="4">
    <location>
        <position position="83"/>
    </location>
    <ligand>
        <name>NADP(+)</name>
        <dbReference type="ChEBI" id="CHEBI:58349"/>
    </ligand>
</feature>
<dbReference type="NCBIfam" id="NF009466">
    <property type="entry name" value="PRK12826.1-2"/>
    <property type="match status" value="1"/>
</dbReference>
<comment type="catalytic activity">
    <reaction evidence="5">
        <text>a (3R)-hydroxyacyl-[ACP] + NADP(+) = a 3-oxoacyl-[ACP] + NADPH + H(+)</text>
        <dbReference type="Rhea" id="RHEA:17397"/>
        <dbReference type="Rhea" id="RHEA-COMP:9916"/>
        <dbReference type="Rhea" id="RHEA-COMP:9945"/>
        <dbReference type="ChEBI" id="CHEBI:15378"/>
        <dbReference type="ChEBI" id="CHEBI:57783"/>
        <dbReference type="ChEBI" id="CHEBI:58349"/>
        <dbReference type="ChEBI" id="CHEBI:78776"/>
        <dbReference type="ChEBI" id="CHEBI:78827"/>
        <dbReference type="EC" id="1.1.1.100"/>
    </reaction>
</comment>
<comment type="pathway">
    <text evidence="5">Lipid metabolism; fatty acid biosynthesis.</text>
</comment>
<keyword evidence="4 5" id="KW-0521">NADP</keyword>
<feature type="binding site" evidence="4">
    <location>
        <position position="181"/>
    </location>
    <ligand>
        <name>NADP(+)</name>
        <dbReference type="ChEBI" id="CHEBI:58349"/>
    </ligand>
</feature>
<evidence type="ECO:0000256" key="5">
    <source>
        <dbReference type="RuleBase" id="RU366074"/>
    </source>
</evidence>
<dbReference type="EMBL" id="AP029170">
    <property type="protein sequence ID" value="BFD46566.1"/>
    <property type="molecule type" value="Genomic_DNA"/>
</dbReference>
<dbReference type="Pfam" id="PF13561">
    <property type="entry name" value="adh_short_C2"/>
    <property type="match status" value="1"/>
</dbReference>
<dbReference type="GO" id="GO:0006633">
    <property type="term" value="P:fatty acid biosynthetic process"/>
    <property type="evidence" value="ECO:0007669"/>
    <property type="project" value="UniProtKB-KW"/>
</dbReference>
<gene>
    <name evidence="6" type="primary">fabG</name>
    <name evidence="6" type="ORF">DMENIID0002_12120</name>
</gene>
<feature type="active site" description="Proton acceptor" evidence="3">
    <location>
        <position position="148"/>
    </location>
</feature>
<dbReference type="GO" id="GO:0051287">
    <property type="term" value="F:NAD binding"/>
    <property type="evidence" value="ECO:0007669"/>
    <property type="project" value="UniProtKB-UniRule"/>
</dbReference>
<reference evidence="6" key="1">
    <citation type="submission" date="2024-01" db="EMBL/GenBank/DDBJ databases">
        <title>Sequencing the genomes of a sandfly, Sergentomyia squamirostris, and its two endosymbionts.</title>
        <authorList>
            <person name="Itokawa K."/>
            <person name="Sanjoba C."/>
        </authorList>
    </citation>
    <scope>NUCLEOTIDE SEQUENCE</scope>
    <source>
        <strain evidence="6">RiSSQ</strain>
    </source>
</reference>
<dbReference type="Gene3D" id="3.40.50.720">
    <property type="entry name" value="NAD(P)-binding Rossmann-like Domain"/>
    <property type="match status" value="1"/>
</dbReference>
<dbReference type="PRINTS" id="PR00081">
    <property type="entry name" value="GDHRDH"/>
</dbReference>
<comment type="function">
    <text evidence="5">Catalyzes the NADPH-dependent reduction of beta-ketoacyl-ACP substrates to beta-hydroxyacyl-ACP products, the first reductive step in the elongation cycle of fatty acid biosynthesis.</text>
</comment>
<dbReference type="InterPro" id="IPR020904">
    <property type="entry name" value="Sc_DH/Rdtase_CS"/>
</dbReference>
<keyword evidence="5" id="KW-0443">Lipid metabolism</keyword>